<evidence type="ECO:0000256" key="4">
    <source>
        <dbReference type="ARBA" id="ARBA00023180"/>
    </source>
</evidence>
<dbReference type="PANTHER" id="PTHR11475">
    <property type="entry name" value="OXIDASE/PEROXIDASE"/>
    <property type="match status" value="1"/>
</dbReference>
<dbReference type="SUPFAM" id="SSF48113">
    <property type="entry name" value="Heme-dependent peroxidases"/>
    <property type="match status" value="1"/>
</dbReference>
<dbReference type="GO" id="GO:0006979">
    <property type="term" value="P:response to oxidative stress"/>
    <property type="evidence" value="ECO:0007669"/>
    <property type="project" value="InterPro"/>
</dbReference>
<evidence type="ECO:0000256" key="2">
    <source>
        <dbReference type="ARBA" id="ARBA00022525"/>
    </source>
</evidence>
<keyword evidence="2" id="KW-0964">Secreted</keyword>
<dbReference type="GO" id="GO:0004601">
    <property type="term" value="F:peroxidase activity"/>
    <property type="evidence" value="ECO:0007669"/>
    <property type="project" value="UniProtKB-KW"/>
</dbReference>
<dbReference type="GO" id="GO:0046872">
    <property type="term" value="F:metal ion binding"/>
    <property type="evidence" value="ECO:0007669"/>
    <property type="project" value="UniProtKB-KW"/>
</dbReference>
<dbReference type="GO" id="GO:0020037">
    <property type="term" value="F:heme binding"/>
    <property type="evidence" value="ECO:0007669"/>
    <property type="project" value="InterPro"/>
</dbReference>
<dbReference type="GO" id="GO:0005576">
    <property type="term" value="C:extracellular region"/>
    <property type="evidence" value="ECO:0007669"/>
    <property type="project" value="UniProtKB-SubCell"/>
</dbReference>
<protein>
    <submittedName>
        <fullName evidence="7">Peroxidase-like</fullName>
    </submittedName>
</protein>
<dbReference type="RefSeq" id="XP_026740043.1">
    <property type="nucleotide sequence ID" value="XM_026884242.1"/>
</dbReference>
<keyword evidence="5" id="KW-0479">Metal-binding</keyword>
<keyword evidence="3" id="KW-0560">Oxidoreductase</keyword>
<dbReference type="InParanoid" id="A0A7E5WH48"/>
<proteinExistence type="predicted"/>
<reference evidence="7" key="1">
    <citation type="submission" date="2025-08" db="UniProtKB">
        <authorList>
            <consortium name="RefSeq"/>
        </authorList>
    </citation>
    <scope>IDENTIFICATION</scope>
</reference>
<evidence type="ECO:0000256" key="1">
    <source>
        <dbReference type="ARBA" id="ARBA00004613"/>
    </source>
</evidence>
<name>A0A7E5WH48_TRINI</name>
<feature type="binding site" description="axial binding residue" evidence="5">
    <location>
        <position position="172"/>
    </location>
    <ligand>
        <name>heme b</name>
        <dbReference type="ChEBI" id="CHEBI:60344"/>
    </ligand>
    <ligandPart>
        <name>Fe</name>
        <dbReference type="ChEBI" id="CHEBI:18248"/>
    </ligandPart>
</feature>
<dbReference type="OrthoDB" id="823504at2759"/>
<dbReference type="AlphaFoldDB" id="A0A7E5WH48"/>
<dbReference type="Pfam" id="PF03098">
    <property type="entry name" value="An_peroxidase"/>
    <property type="match status" value="1"/>
</dbReference>
<dbReference type="Gene3D" id="1.10.640.10">
    <property type="entry name" value="Haem peroxidase domain superfamily, animal type"/>
    <property type="match status" value="1"/>
</dbReference>
<keyword evidence="5" id="KW-0408">Iron</keyword>
<dbReference type="PROSITE" id="PS50292">
    <property type="entry name" value="PEROXIDASE_3"/>
    <property type="match status" value="1"/>
</dbReference>
<dbReference type="PRINTS" id="PR00457">
    <property type="entry name" value="ANPEROXIDASE"/>
</dbReference>
<evidence type="ECO:0000313" key="7">
    <source>
        <dbReference type="RefSeq" id="XP_026740043.1"/>
    </source>
</evidence>
<keyword evidence="6" id="KW-1185">Reference proteome</keyword>
<dbReference type="KEGG" id="tnl:113502599"/>
<organism evidence="6 7">
    <name type="scientific">Trichoplusia ni</name>
    <name type="common">Cabbage looper</name>
    <dbReference type="NCBI Taxonomy" id="7111"/>
    <lineage>
        <taxon>Eukaryota</taxon>
        <taxon>Metazoa</taxon>
        <taxon>Ecdysozoa</taxon>
        <taxon>Arthropoda</taxon>
        <taxon>Hexapoda</taxon>
        <taxon>Insecta</taxon>
        <taxon>Pterygota</taxon>
        <taxon>Neoptera</taxon>
        <taxon>Endopterygota</taxon>
        <taxon>Lepidoptera</taxon>
        <taxon>Glossata</taxon>
        <taxon>Ditrysia</taxon>
        <taxon>Noctuoidea</taxon>
        <taxon>Noctuidae</taxon>
        <taxon>Plusiinae</taxon>
        <taxon>Trichoplusia</taxon>
    </lineage>
</organism>
<accession>A0A7E5WH48</accession>
<dbReference type="GeneID" id="113502599"/>
<keyword evidence="5" id="KW-0349">Heme</keyword>
<gene>
    <name evidence="7" type="primary">LOC113502599</name>
</gene>
<evidence type="ECO:0000256" key="3">
    <source>
        <dbReference type="ARBA" id="ARBA00022559"/>
    </source>
</evidence>
<comment type="subcellular location">
    <subcellularLocation>
        <location evidence="1">Secreted</location>
    </subcellularLocation>
</comment>
<keyword evidence="3" id="KW-0575">Peroxidase</keyword>
<dbReference type="Proteomes" id="UP000322000">
    <property type="component" value="Chromosome 17"/>
</dbReference>
<dbReference type="InterPro" id="IPR037120">
    <property type="entry name" value="Haem_peroxidase_sf_animal"/>
</dbReference>
<dbReference type="PANTHER" id="PTHR11475:SF4">
    <property type="entry name" value="CHORION PEROXIDASE"/>
    <property type="match status" value="1"/>
</dbReference>
<sequence>MPVATPVFDLSHIYKLSPETEDLRVYEKGQIIIEEDNGKLFPPSMTPDMGIGTCLLNERPREWRCNRANVNGAVGAVVIAIQFYRHHNYIANELHELNPCWDDERLYYTARDINIAVFTQIYFYELLPILLGKENMIKHGIISDSDGFRDMYDEDVLPQMTDEYHYALRWFHVIQEADIKMYDNDGYYLNTIPMVNVSLRTGFLPHDENLEKMTQGSFRQYGGGFDHIIDNDVSNKTVSHRLNKIRIKYSCINLT</sequence>
<evidence type="ECO:0000256" key="5">
    <source>
        <dbReference type="PIRSR" id="PIRSR619791-2"/>
    </source>
</evidence>
<dbReference type="InterPro" id="IPR010255">
    <property type="entry name" value="Haem_peroxidase_sf"/>
</dbReference>
<evidence type="ECO:0000313" key="6">
    <source>
        <dbReference type="Proteomes" id="UP000322000"/>
    </source>
</evidence>
<dbReference type="InterPro" id="IPR019791">
    <property type="entry name" value="Haem_peroxidase_animal"/>
</dbReference>
<keyword evidence="4" id="KW-0325">Glycoprotein</keyword>